<evidence type="ECO:0000256" key="6">
    <source>
        <dbReference type="ARBA" id="ARBA00022605"/>
    </source>
</evidence>
<feature type="binding site" evidence="11">
    <location>
        <position position="413"/>
    </location>
    <ligand>
        <name>substrate</name>
    </ligand>
</feature>
<evidence type="ECO:0000313" key="12">
    <source>
        <dbReference type="EMBL" id="SIS54142.1"/>
    </source>
</evidence>
<sequence>MAQTPAVSPLAPKDGFPAMPELPGVRFASHQAGIRYQGRTDLLVLEMPAGTQAAGVLTTSKTRSAPVDWCAQALQKGRGRVLVVNAGNANAFTGVRGEASVARTVDAACSLFGCKASEVYVSSTGTIGEFLPDERITDALPLVKDKLDGKDWLSAAKAIMTTDTYPKGATRTAVINGVTVTLNGIAKGSGMIAPAMGTMLSYVFTDANIPADVLQALLKKGVDRSFNSITVDGDTSTSDTLLLFATGSAGNKEPKSADDKDLKDFKKKLFDLLLDLSHQVVRDGEGATKLVEIRVTGAASDRAARAIGLTIGNSPLVKTAVAGEDANWGRIVAAVGKAGEKADRDRLCIRIGGVEVASNGLAVPDYDETPVVAHMKGQEILFEVDVGVGKGKATVWTCDLTHGYIDINGSYRS</sequence>
<feature type="site" description="Cleavage; by autolysis" evidence="11">
    <location>
        <begin position="197"/>
        <end position="198"/>
    </location>
</feature>
<dbReference type="Proteomes" id="UP000185678">
    <property type="component" value="Unassembled WGS sequence"/>
</dbReference>
<keyword evidence="13" id="KW-1185">Reference proteome</keyword>
<comment type="pathway">
    <text evidence="11">Amino-acid biosynthesis; L-arginine biosynthesis; L-ornithine and N-acetyl-L-glutamate from L-glutamate and N(2)-acetyl-L-ornithine (cyclic): step 1/1.</text>
</comment>
<evidence type="ECO:0000313" key="13">
    <source>
        <dbReference type="Proteomes" id="UP000185678"/>
    </source>
</evidence>
<evidence type="ECO:0000256" key="4">
    <source>
        <dbReference type="ARBA" id="ARBA00022490"/>
    </source>
</evidence>
<comment type="catalytic activity">
    <reaction evidence="11">
        <text>N(2)-acetyl-L-ornithine + L-glutamate = N-acetyl-L-glutamate + L-ornithine</text>
        <dbReference type="Rhea" id="RHEA:15349"/>
        <dbReference type="ChEBI" id="CHEBI:29985"/>
        <dbReference type="ChEBI" id="CHEBI:44337"/>
        <dbReference type="ChEBI" id="CHEBI:46911"/>
        <dbReference type="ChEBI" id="CHEBI:57805"/>
        <dbReference type="EC" id="2.3.1.35"/>
    </reaction>
</comment>
<dbReference type="GO" id="GO:0006592">
    <property type="term" value="P:ornithine biosynthetic process"/>
    <property type="evidence" value="ECO:0007669"/>
    <property type="project" value="TreeGrafter"/>
</dbReference>
<feature type="binding site" evidence="11">
    <location>
        <position position="285"/>
    </location>
    <ligand>
        <name>substrate</name>
    </ligand>
</feature>
<gene>
    <name evidence="11" type="primary">argJ</name>
    <name evidence="12" type="ORF">SAMN05421779_102515</name>
</gene>
<dbReference type="PANTHER" id="PTHR23100:SF0">
    <property type="entry name" value="ARGININE BIOSYNTHESIS BIFUNCTIONAL PROTEIN ARGJ, MITOCHONDRIAL"/>
    <property type="match status" value="1"/>
</dbReference>
<evidence type="ECO:0000256" key="11">
    <source>
        <dbReference type="HAMAP-Rule" id="MF_01106"/>
    </source>
</evidence>
<comment type="pathway">
    <text evidence="11">Amino-acid biosynthesis; L-arginine biosynthesis; N(2)-acetyl-L-ornithine from L-glutamate: step 1/4.</text>
</comment>
<organism evidence="12 13">
    <name type="scientific">Insolitispirillum peregrinum</name>
    <dbReference type="NCBI Taxonomy" id="80876"/>
    <lineage>
        <taxon>Bacteria</taxon>
        <taxon>Pseudomonadati</taxon>
        <taxon>Pseudomonadota</taxon>
        <taxon>Alphaproteobacteria</taxon>
        <taxon>Rhodospirillales</taxon>
        <taxon>Novispirillaceae</taxon>
        <taxon>Insolitispirillum</taxon>
    </lineage>
</organism>
<dbReference type="UniPathway" id="UPA00068">
    <property type="reaction ID" value="UER00106"/>
</dbReference>
<dbReference type="STRING" id="80876.SAMN05421779_102515"/>
<comment type="subunit">
    <text evidence="3 11">Heterotetramer of two alpha and two beta chains.</text>
</comment>
<keyword evidence="4 11" id="KW-0963">Cytoplasm</keyword>
<feature type="binding site" evidence="11">
    <location>
        <position position="198"/>
    </location>
    <ligand>
        <name>substrate</name>
    </ligand>
</feature>
<accession>A0A1N7JXQ8</accession>
<dbReference type="PANTHER" id="PTHR23100">
    <property type="entry name" value="ARGININE BIOSYNTHESIS BIFUNCTIONAL PROTEIN ARGJ"/>
    <property type="match status" value="1"/>
</dbReference>
<dbReference type="InterPro" id="IPR042195">
    <property type="entry name" value="ArgJ_beta_C"/>
</dbReference>
<feature type="binding site" evidence="11">
    <location>
        <position position="408"/>
    </location>
    <ligand>
        <name>substrate</name>
    </ligand>
</feature>
<feature type="chain" id="PRO_5023328116" description="Arginine biosynthesis bifunctional protein ArgJ beta chain" evidence="11">
    <location>
        <begin position="198"/>
        <end position="413"/>
    </location>
</feature>
<keyword evidence="10 11" id="KW-0012">Acyltransferase</keyword>
<evidence type="ECO:0000256" key="7">
    <source>
        <dbReference type="ARBA" id="ARBA00022679"/>
    </source>
</evidence>
<dbReference type="InterPro" id="IPR016117">
    <property type="entry name" value="ArgJ-like_dom_sf"/>
</dbReference>
<dbReference type="Gene3D" id="3.10.20.340">
    <property type="entry name" value="ArgJ beta chain, C-terminal domain"/>
    <property type="match status" value="1"/>
</dbReference>
<dbReference type="EC" id="2.3.1.35" evidence="11"/>
<evidence type="ECO:0000256" key="1">
    <source>
        <dbReference type="ARBA" id="ARBA00004496"/>
    </source>
</evidence>
<keyword evidence="7 11" id="KW-0808">Transferase</keyword>
<evidence type="ECO:0000256" key="9">
    <source>
        <dbReference type="ARBA" id="ARBA00023268"/>
    </source>
</evidence>
<feature type="site" description="Involved in the stabilization of negative charge on the oxyanion by the formation of the oxyanion hole" evidence="11">
    <location>
        <position position="125"/>
    </location>
</feature>
<dbReference type="AlphaFoldDB" id="A0A1N7JXQ8"/>
<dbReference type="GO" id="GO:0006526">
    <property type="term" value="P:L-arginine biosynthetic process"/>
    <property type="evidence" value="ECO:0007669"/>
    <property type="project" value="UniProtKB-UniRule"/>
</dbReference>
<keyword evidence="6 11" id="KW-0028">Amino-acid biosynthesis</keyword>
<comment type="function">
    <text evidence="11">Catalyzes two activities which are involved in the cyclic version of arginine biosynthesis: the synthesis of N-acetylglutamate from glutamate and acetyl-CoA as the acetyl donor, and of ornithine by transacetylation between N(2)-acetylornithine and glutamate.</text>
</comment>
<feature type="site" description="Involved in the stabilization of negative charge on the oxyanion by the formation of the oxyanion hole" evidence="11">
    <location>
        <position position="124"/>
    </location>
</feature>
<dbReference type="EC" id="2.3.1.1" evidence="11"/>
<feature type="chain" id="PRO_5023328117" description="Arginine biosynthesis bifunctional protein ArgJ alpha chain" evidence="11">
    <location>
        <begin position="1"/>
        <end position="197"/>
    </location>
</feature>
<dbReference type="CDD" id="cd02152">
    <property type="entry name" value="OAT"/>
    <property type="match status" value="1"/>
</dbReference>
<name>A0A1N7JXQ8_9PROT</name>
<evidence type="ECO:0000256" key="10">
    <source>
        <dbReference type="ARBA" id="ARBA00023315"/>
    </source>
</evidence>
<keyword evidence="9 11" id="KW-0511">Multifunctional enzyme</keyword>
<dbReference type="Gene3D" id="3.60.70.12">
    <property type="entry name" value="L-amino peptidase D-ALA esterase/amidase"/>
    <property type="match status" value="1"/>
</dbReference>
<feature type="binding site" evidence="11">
    <location>
        <position position="161"/>
    </location>
    <ligand>
        <name>substrate</name>
    </ligand>
</feature>
<reference evidence="12 13" key="1">
    <citation type="submission" date="2017-01" db="EMBL/GenBank/DDBJ databases">
        <authorList>
            <person name="Mah S.A."/>
            <person name="Swanson W.J."/>
            <person name="Moy G.W."/>
            <person name="Vacquier V.D."/>
        </authorList>
    </citation>
    <scope>NUCLEOTIDE SEQUENCE [LARGE SCALE GENOMIC DNA]</scope>
    <source>
        <strain evidence="12 13">DSM 11589</strain>
    </source>
</reference>
<dbReference type="InterPro" id="IPR002813">
    <property type="entry name" value="Arg_biosynth_ArgJ"/>
</dbReference>
<evidence type="ECO:0000256" key="8">
    <source>
        <dbReference type="ARBA" id="ARBA00022813"/>
    </source>
</evidence>
<protein>
    <recommendedName>
        <fullName evidence="11">Arginine biosynthesis bifunctional protein ArgJ</fullName>
    </recommendedName>
    <domain>
        <recommendedName>
            <fullName evidence="11">Glutamate N-acetyltransferase</fullName>
            <ecNumber evidence="11">2.3.1.35</ecNumber>
        </recommendedName>
        <alternativeName>
            <fullName evidence="11">Ornithine acetyltransferase</fullName>
            <shortName evidence="11">OATase</shortName>
        </alternativeName>
        <alternativeName>
            <fullName evidence="11">Ornithine transacetylase</fullName>
        </alternativeName>
    </domain>
    <domain>
        <recommendedName>
            <fullName evidence="11">Amino-acid acetyltransferase</fullName>
            <ecNumber evidence="11">2.3.1.1</ecNumber>
        </recommendedName>
        <alternativeName>
            <fullName evidence="11">N-acetylglutamate synthase</fullName>
            <shortName evidence="11">AGSase</shortName>
        </alternativeName>
    </domain>
    <component>
        <recommendedName>
            <fullName evidence="11">Arginine biosynthesis bifunctional protein ArgJ alpha chain</fullName>
        </recommendedName>
    </component>
    <component>
        <recommendedName>
            <fullName evidence="11">Arginine biosynthesis bifunctional protein ArgJ beta chain</fullName>
        </recommendedName>
    </component>
</protein>
<dbReference type="SUPFAM" id="SSF56266">
    <property type="entry name" value="DmpA/ArgJ-like"/>
    <property type="match status" value="1"/>
</dbReference>
<dbReference type="GO" id="GO:0004358">
    <property type="term" value="F:L-glutamate N-acetyltransferase activity, acting on acetyl-L-ornithine as donor"/>
    <property type="evidence" value="ECO:0007669"/>
    <property type="project" value="UniProtKB-UniRule"/>
</dbReference>
<comment type="catalytic activity">
    <reaction evidence="11">
        <text>L-glutamate + acetyl-CoA = N-acetyl-L-glutamate + CoA + H(+)</text>
        <dbReference type="Rhea" id="RHEA:24292"/>
        <dbReference type="ChEBI" id="CHEBI:15378"/>
        <dbReference type="ChEBI" id="CHEBI:29985"/>
        <dbReference type="ChEBI" id="CHEBI:44337"/>
        <dbReference type="ChEBI" id="CHEBI:57287"/>
        <dbReference type="ChEBI" id="CHEBI:57288"/>
        <dbReference type="EC" id="2.3.1.1"/>
    </reaction>
</comment>
<dbReference type="NCBIfam" id="TIGR00120">
    <property type="entry name" value="ArgJ"/>
    <property type="match status" value="1"/>
</dbReference>
<dbReference type="NCBIfam" id="NF003802">
    <property type="entry name" value="PRK05388.1"/>
    <property type="match status" value="1"/>
</dbReference>
<dbReference type="FunFam" id="3.60.70.12:FF:000001">
    <property type="entry name" value="Arginine biosynthesis bifunctional protein ArgJ, chloroplastic"/>
    <property type="match status" value="1"/>
</dbReference>
<dbReference type="Pfam" id="PF01960">
    <property type="entry name" value="ArgJ"/>
    <property type="match status" value="1"/>
</dbReference>
<evidence type="ECO:0000256" key="5">
    <source>
        <dbReference type="ARBA" id="ARBA00022571"/>
    </source>
</evidence>
<dbReference type="FunFam" id="3.10.20.340:FF:000003">
    <property type="entry name" value="Arginine biosynthesis bifunctional protein ArgJ"/>
    <property type="match status" value="1"/>
</dbReference>
<keyword evidence="8 11" id="KW-0068">Autocatalytic cleavage</keyword>
<dbReference type="EMBL" id="FTOA01000002">
    <property type="protein sequence ID" value="SIS54142.1"/>
    <property type="molecule type" value="Genomic_DNA"/>
</dbReference>
<dbReference type="HAMAP" id="MF_01106">
    <property type="entry name" value="ArgJ"/>
    <property type="match status" value="1"/>
</dbReference>
<dbReference type="RefSeq" id="WP_076399365.1">
    <property type="nucleotide sequence ID" value="NZ_FTOA01000002.1"/>
</dbReference>
<feature type="binding site" evidence="11">
    <location>
        <position position="187"/>
    </location>
    <ligand>
        <name>substrate</name>
    </ligand>
</feature>
<comment type="subcellular location">
    <subcellularLocation>
        <location evidence="1 11">Cytoplasm</location>
    </subcellularLocation>
</comment>
<keyword evidence="5 11" id="KW-0055">Arginine biosynthesis</keyword>
<evidence type="ECO:0000256" key="2">
    <source>
        <dbReference type="ARBA" id="ARBA00006774"/>
    </source>
</evidence>
<comment type="similarity">
    <text evidence="2 11">Belongs to the ArgJ family.</text>
</comment>
<dbReference type="GO" id="GO:0004042">
    <property type="term" value="F:L-glutamate N-acetyltransferase activity"/>
    <property type="evidence" value="ECO:0007669"/>
    <property type="project" value="UniProtKB-UniRule"/>
</dbReference>
<feature type="active site" description="Nucleophile" evidence="11">
    <location>
        <position position="198"/>
    </location>
</feature>
<dbReference type="GO" id="GO:0005737">
    <property type="term" value="C:cytoplasm"/>
    <property type="evidence" value="ECO:0007669"/>
    <property type="project" value="UniProtKB-SubCell"/>
</dbReference>
<evidence type="ECO:0000256" key="3">
    <source>
        <dbReference type="ARBA" id="ARBA00011475"/>
    </source>
</evidence>
<proteinExistence type="inferred from homology"/>